<evidence type="ECO:0000313" key="3">
    <source>
        <dbReference type="Proteomes" id="UP000041254"/>
    </source>
</evidence>
<name>A0A0G4GUY3_VITBC</name>
<gene>
    <name evidence="2" type="ORF">Vbra_18695</name>
</gene>
<proteinExistence type="predicted"/>
<dbReference type="AlphaFoldDB" id="A0A0G4GUY3"/>
<sequence>MGHLLLHSQVAFTDSCSSSEAITFVNSFANALIEADAQTLFVPVVEKATMALCHQADGGGEGGEGMSSRDLVVDALVLCSLKHKAIMDRLFRTLTNVLKLVPADDVRASAAKILTRLLWNLTNETVVSVTDAGQRDEAVRVALPLLFDLLSVEAVADTRVEVIRALESHYKATAEQPPSDEHSKAYQRQVTIRVSKSCELDPHKHVRLAAVKALTTILMLLSREEYSTARAAAVLQMIISRLYDKDGSVRKEAAKLLTLELTSTKAMSDLVSNNQAVAREYAHALGMMDSDPLPAMRKARDKLMVGYLLGSHDDGSIKGDSEVLEVCRRMQQLGQVPPDVLTTVSCALFGSREGDGEQAGDNDEGENGMDLDDA</sequence>
<evidence type="ECO:0000256" key="1">
    <source>
        <dbReference type="SAM" id="MobiDB-lite"/>
    </source>
</evidence>
<reference evidence="2 3" key="1">
    <citation type="submission" date="2014-11" db="EMBL/GenBank/DDBJ databases">
        <authorList>
            <person name="Zhu J."/>
            <person name="Qi W."/>
            <person name="Song R."/>
        </authorList>
    </citation>
    <scope>NUCLEOTIDE SEQUENCE [LARGE SCALE GENOMIC DNA]</scope>
</reference>
<accession>A0A0G4GUY3</accession>
<dbReference type="SUPFAM" id="SSF48371">
    <property type="entry name" value="ARM repeat"/>
    <property type="match status" value="1"/>
</dbReference>
<protein>
    <submittedName>
        <fullName evidence="2">Uncharacterized protein</fullName>
    </submittedName>
</protein>
<organism evidence="2 3">
    <name type="scientific">Vitrella brassicaformis (strain CCMP3155)</name>
    <dbReference type="NCBI Taxonomy" id="1169540"/>
    <lineage>
        <taxon>Eukaryota</taxon>
        <taxon>Sar</taxon>
        <taxon>Alveolata</taxon>
        <taxon>Colpodellida</taxon>
        <taxon>Vitrellaceae</taxon>
        <taxon>Vitrella</taxon>
    </lineage>
</organism>
<dbReference type="InterPro" id="IPR011989">
    <property type="entry name" value="ARM-like"/>
</dbReference>
<dbReference type="InParanoid" id="A0A0G4GUY3"/>
<dbReference type="Gene3D" id="1.25.10.10">
    <property type="entry name" value="Leucine-rich Repeat Variant"/>
    <property type="match status" value="1"/>
</dbReference>
<dbReference type="EMBL" id="CDMY01000831">
    <property type="protein sequence ID" value="CEM34708.1"/>
    <property type="molecule type" value="Genomic_DNA"/>
</dbReference>
<keyword evidence="3" id="KW-1185">Reference proteome</keyword>
<evidence type="ECO:0000313" key="2">
    <source>
        <dbReference type="EMBL" id="CEM34708.1"/>
    </source>
</evidence>
<feature type="compositionally biased region" description="Acidic residues" evidence="1">
    <location>
        <begin position="356"/>
        <end position="374"/>
    </location>
</feature>
<dbReference type="Proteomes" id="UP000041254">
    <property type="component" value="Unassembled WGS sequence"/>
</dbReference>
<dbReference type="InterPro" id="IPR016024">
    <property type="entry name" value="ARM-type_fold"/>
</dbReference>
<dbReference type="VEuPathDB" id="CryptoDB:Vbra_18695"/>
<feature type="region of interest" description="Disordered" evidence="1">
    <location>
        <begin position="351"/>
        <end position="374"/>
    </location>
</feature>